<dbReference type="GO" id="GO:0140359">
    <property type="term" value="F:ABC-type transporter activity"/>
    <property type="evidence" value="ECO:0007669"/>
    <property type="project" value="InterPro"/>
</dbReference>
<keyword evidence="5" id="KW-1003">Cell membrane</keyword>
<comment type="caution">
    <text evidence="7">The sequence shown here is derived from an EMBL/GenBank/DDBJ whole genome shotgun (WGS) entry which is preliminary data.</text>
</comment>
<dbReference type="Proteomes" id="UP000298246">
    <property type="component" value="Unassembled WGS sequence"/>
</dbReference>
<proteinExistence type="inferred from homology"/>
<feature type="transmembrane region" description="Helical" evidence="5">
    <location>
        <begin position="85"/>
        <end position="103"/>
    </location>
</feature>
<feature type="domain" description="ABC transmembrane type-2" evidence="6">
    <location>
        <begin position="44"/>
        <end position="272"/>
    </location>
</feature>
<dbReference type="PANTHER" id="PTHR43077:SF10">
    <property type="entry name" value="TRANSPORT PERMEASE PROTEIN"/>
    <property type="match status" value="1"/>
</dbReference>
<feature type="transmembrane region" description="Helical" evidence="5">
    <location>
        <begin position="197"/>
        <end position="219"/>
    </location>
</feature>
<evidence type="ECO:0000259" key="6">
    <source>
        <dbReference type="PROSITE" id="PS51012"/>
    </source>
</evidence>
<evidence type="ECO:0000256" key="4">
    <source>
        <dbReference type="ARBA" id="ARBA00023136"/>
    </source>
</evidence>
<organism evidence="7 8">
    <name type="scientific">Paenibacillus athensensis</name>
    <dbReference type="NCBI Taxonomy" id="1967502"/>
    <lineage>
        <taxon>Bacteria</taxon>
        <taxon>Bacillati</taxon>
        <taxon>Bacillota</taxon>
        <taxon>Bacilli</taxon>
        <taxon>Bacillales</taxon>
        <taxon>Paenibacillaceae</taxon>
        <taxon>Paenibacillus</taxon>
    </lineage>
</organism>
<dbReference type="InterPro" id="IPR000412">
    <property type="entry name" value="ABC_2_transport"/>
</dbReference>
<gene>
    <name evidence="7" type="ORF">B5M42_08915</name>
</gene>
<evidence type="ECO:0000256" key="3">
    <source>
        <dbReference type="ARBA" id="ARBA00022989"/>
    </source>
</evidence>
<dbReference type="PRINTS" id="PR00164">
    <property type="entry name" value="ABC2TRNSPORT"/>
</dbReference>
<dbReference type="OrthoDB" id="266913at2"/>
<evidence type="ECO:0000313" key="8">
    <source>
        <dbReference type="Proteomes" id="UP000298246"/>
    </source>
</evidence>
<feature type="transmembrane region" description="Helical" evidence="5">
    <location>
        <begin position="46"/>
        <end position="65"/>
    </location>
</feature>
<sequence length="274" mass="29817">MPHAAAAPQDASGRRIRTPQALLYLQHVWLIIDIELKKLRKDPTELLMRAIQPMLWLLVFGQAFSRIRGVPTGGADYMSFLAPGILAQSVTFVSIFYGISIIWEKDMGLLQKFLATPIRRSAMMIGKMLSASLRAISQGIIILLLSLLLGVKLDWGVGQVIGVFVTVILGAAFFAGMSMTIAALVRTRERMMGIGQVITMPLFFASNALYPISIMPAWLKAVATVNPMSYLVDALRGLLLTTQSASLALDWGVLVLAGAVMATLASLLYPRIAN</sequence>
<evidence type="ECO:0000313" key="7">
    <source>
        <dbReference type="EMBL" id="TFE88564.1"/>
    </source>
</evidence>
<keyword evidence="5" id="KW-0813">Transport</keyword>
<feature type="transmembrane region" description="Helical" evidence="5">
    <location>
        <begin position="161"/>
        <end position="185"/>
    </location>
</feature>
<accession>A0A4Y8Q4U6</accession>
<keyword evidence="3 5" id="KW-1133">Transmembrane helix</keyword>
<keyword evidence="8" id="KW-1185">Reference proteome</keyword>
<keyword evidence="2 5" id="KW-0812">Transmembrane</keyword>
<dbReference type="EMBL" id="MYFO01000009">
    <property type="protein sequence ID" value="TFE88564.1"/>
    <property type="molecule type" value="Genomic_DNA"/>
</dbReference>
<comment type="similarity">
    <text evidence="5">Belongs to the ABC-2 integral membrane protein family.</text>
</comment>
<dbReference type="GO" id="GO:0043190">
    <property type="term" value="C:ATP-binding cassette (ABC) transporter complex"/>
    <property type="evidence" value="ECO:0007669"/>
    <property type="project" value="InterPro"/>
</dbReference>
<evidence type="ECO:0000256" key="1">
    <source>
        <dbReference type="ARBA" id="ARBA00004141"/>
    </source>
</evidence>
<reference evidence="7 8" key="1">
    <citation type="submission" date="2017-03" db="EMBL/GenBank/DDBJ databases">
        <title>Isolation of Levoglucosan Utilizing Bacteria.</title>
        <authorList>
            <person name="Arya A.S."/>
        </authorList>
    </citation>
    <scope>NUCLEOTIDE SEQUENCE [LARGE SCALE GENOMIC DNA]</scope>
    <source>
        <strain evidence="7 8">MEC069</strain>
    </source>
</reference>
<evidence type="ECO:0000256" key="2">
    <source>
        <dbReference type="ARBA" id="ARBA00022692"/>
    </source>
</evidence>
<keyword evidence="4 5" id="KW-0472">Membrane</keyword>
<dbReference type="RefSeq" id="WP_134751911.1">
    <property type="nucleotide sequence ID" value="NZ_MYFO02000002.1"/>
</dbReference>
<feature type="transmembrane region" description="Helical" evidence="5">
    <location>
        <begin position="248"/>
        <end position="269"/>
    </location>
</feature>
<dbReference type="AlphaFoldDB" id="A0A4Y8Q4U6"/>
<name>A0A4Y8Q4U6_9BACL</name>
<comment type="subcellular location">
    <subcellularLocation>
        <location evidence="5">Cell membrane</location>
        <topology evidence="5">Multi-pass membrane protein</topology>
    </subcellularLocation>
    <subcellularLocation>
        <location evidence="1">Membrane</location>
        <topology evidence="1">Multi-pass membrane protein</topology>
    </subcellularLocation>
</comment>
<dbReference type="PROSITE" id="PS51012">
    <property type="entry name" value="ABC_TM2"/>
    <property type="match status" value="1"/>
</dbReference>
<dbReference type="PIRSF" id="PIRSF006648">
    <property type="entry name" value="DrrB"/>
    <property type="match status" value="1"/>
</dbReference>
<dbReference type="PANTHER" id="PTHR43077">
    <property type="entry name" value="TRANSPORT PERMEASE YVFS-RELATED"/>
    <property type="match status" value="1"/>
</dbReference>
<feature type="transmembrane region" description="Helical" evidence="5">
    <location>
        <begin position="124"/>
        <end position="149"/>
    </location>
</feature>
<evidence type="ECO:0000256" key="5">
    <source>
        <dbReference type="RuleBase" id="RU361157"/>
    </source>
</evidence>
<dbReference type="Pfam" id="PF01061">
    <property type="entry name" value="ABC2_membrane"/>
    <property type="match status" value="1"/>
</dbReference>
<dbReference type="InterPro" id="IPR047817">
    <property type="entry name" value="ABC2_TM_bact-type"/>
</dbReference>
<dbReference type="InterPro" id="IPR013525">
    <property type="entry name" value="ABC2_TM"/>
</dbReference>
<protein>
    <recommendedName>
        <fullName evidence="5">Transport permease protein</fullName>
    </recommendedName>
</protein>
<dbReference type="InterPro" id="IPR051328">
    <property type="entry name" value="T7SS_ABC-Transporter"/>
</dbReference>